<feature type="active site" evidence="2">
    <location>
        <position position="59"/>
    </location>
</feature>
<evidence type="ECO:0000256" key="2">
    <source>
        <dbReference type="PIRSR" id="PIRSR601461-1"/>
    </source>
</evidence>
<evidence type="ECO:0000256" key="5">
    <source>
        <dbReference type="SAM" id="SignalP"/>
    </source>
</evidence>
<evidence type="ECO:0000313" key="7">
    <source>
        <dbReference type="EMBL" id="CAD8864522.1"/>
    </source>
</evidence>
<dbReference type="PANTHER" id="PTHR47966">
    <property type="entry name" value="BETA-SITE APP-CLEAVING ENZYME, ISOFORM A-RELATED"/>
    <property type="match status" value="1"/>
</dbReference>
<evidence type="ECO:0000256" key="4">
    <source>
        <dbReference type="RuleBase" id="RU000454"/>
    </source>
</evidence>
<sequence length="435" mass="47931">MCLFSMMFVILAYLSEVTSIRIGAPVKAHTCTQLLNNASFFSVQVELGTPPQQLALIVDTGSAPIVVTSCACTAKHQCAEGNCFDRNKSSSFISTTDSLTSLYYGSGAITCKLASERVRLAQYETQAEDDITLAMDLRELRFEGTFEGIMGLGTPNGKEKRQLFTTMANVDRFGVCFNLGDGAQGALHLNNPLGKAPQLHSIGKLHWSLELQSVSIGKFEAGTVSHRGVATSPVPVCGAVEKNENYTFACAAIFDSGTTFILAPEREIEALQNSLCAQWPRCSALVPKHGNGAFHHVLQRCGSWLGESRGLNEVPSLFFHVAGQNGQEQLLELPPWTWIYESQGSCYIGIEAFTHESEQSKNVWILGSAVYYSYFVSFDLGLESLSFTREPCRRCGDEDHTWKESKLVSTSTMYPRRMHLAKPRYPSYSANNFVF</sequence>
<dbReference type="InterPro" id="IPR033121">
    <property type="entry name" value="PEPTIDASE_A1"/>
</dbReference>
<dbReference type="SUPFAM" id="SSF50630">
    <property type="entry name" value="Acid proteases"/>
    <property type="match status" value="1"/>
</dbReference>
<protein>
    <recommendedName>
        <fullName evidence="6">Peptidase A1 domain-containing protein</fullName>
    </recommendedName>
</protein>
<keyword evidence="3" id="KW-1015">Disulfide bond</keyword>
<dbReference type="InterPro" id="IPR001461">
    <property type="entry name" value="Aspartic_peptidase_A1"/>
</dbReference>
<feature type="signal peptide" evidence="5">
    <location>
        <begin position="1"/>
        <end position="19"/>
    </location>
</feature>
<accession>A0A7S1FGE3</accession>
<evidence type="ECO:0000256" key="1">
    <source>
        <dbReference type="ARBA" id="ARBA00007447"/>
    </source>
</evidence>
<keyword evidence="5" id="KW-0732">Signal</keyword>
<keyword evidence="4" id="KW-0064">Aspartyl protease</keyword>
<dbReference type="PROSITE" id="PS51767">
    <property type="entry name" value="PEPTIDASE_A1"/>
    <property type="match status" value="1"/>
</dbReference>
<dbReference type="InterPro" id="IPR034164">
    <property type="entry name" value="Pepsin-like_dom"/>
</dbReference>
<proteinExistence type="inferred from homology"/>
<dbReference type="EMBL" id="HBFQ01054667">
    <property type="protein sequence ID" value="CAD8864522.1"/>
    <property type="molecule type" value="Transcribed_RNA"/>
</dbReference>
<dbReference type="PRINTS" id="PR00792">
    <property type="entry name" value="PEPSIN"/>
</dbReference>
<dbReference type="GO" id="GO:0006508">
    <property type="term" value="P:proteolysis"/>
    <property type="evidence" value="ECO:0007669"/>
    <property type="project" value="UniProtKB-KW"/>
</dbReference>
<keyword evidence="4" id="KW-0645">Protease</keyword>
<reference evidence="7" key="1">
    <citation type="submission" date="2021-01" db="EMBL/GenBank/DDBJ databases">
        <authorList>
            <person name="Corre E."/>
            <person name="Pelletier E."/>
            <person name="Niang G."/>
            <person name="Scheremetjew M."/>
            <person name="Finn R."/>
            <person name="Kale V."/>
            <person name="Holt S."/>
            <person name="Cochrane G."/>
            <person name="Meng A."/>
            <person name="Brown T."/>
            <person name="Cohen L."/>
        </authorList>
    </citation>
    <scope>NUCLEOTIDE SEQUENCE</scope>
</reference>
<dbReference type="InterPro" id="IPR001969">
    <property type="entry name" value="Aspartic_peptidase_AS"/>
</dbReference>
<dbReference type="Pfam" id="PF00026">
    <property type="entry name" value="Asp"/>
    <property type="match status" value="1"/>
</dbReference>
<name>A0A7S1FGE3_NOCSC</name>
<dbReference type="GO" id="GO:0004190">
    <property type="term" value="F:aspartic-type endopeptidase activity"/>
    <property type="evidence" value="ECO:0007669"/>
    <property type="project" value="UniProtKB-KW"/>
</dbReference>
<feature type="active site" evidence="2">
    <location>
        <position position="255"/>
    </location>
</feature>
<keyword evidence="4" id="KW-0378">Hydrolase</keyword>
<dbReference type="InterPro" id="IPR021109">
    <property type="entry name" value="Peptidase_aspartic_dom_sf"/>
</dbReference>
<feature type="chain" id="PRO_5030934235" description="Peptidase A1 domain-containing protein" evidence="5">
    <location>
        <begin position="20"/>
        <end position="435"/>
    </location>
</feature>
<feature type="disulfide bond" evidence="3">
    <location>
        <begin position="72"/>
        <end position="78"/>
    </location>
</feature>
<gene>
    <name evidence="7" type="ORF">NSCI0253_LOCUS38877</name>
</gene>
<dbReference type="AlphaFoldDB" id="A0A7S1FGE3"/>
<dbReference type="Gene3D" id="2.40.70.10">
    <property type="entry name" value="Acid Proteases"/>
    <property type="match status" value="2"/>
</dbReference>
<dbReference type="PANTHER" id="PTHR47966:SF74">
    <property type="entry name" value="AGR407CP"/>
    <property type="match status" value="1"/>
</dbReference>
<dbReference type="CDD" id="cd05471">
    <property type="entry name" value="pepsin_like"/>
    <property type="match status" value="1"/>
</dbReference>
<feature type="domain" description="Peptidase A1" evidence="6">
    <location>
        <begin position="41"/>
        <end position="388"/>
    </location>
</feature>
<evidence type="ECO:0000259" key="6">
    <source>
        <dbReference type="PROSITE" id="PS51767"/>
    </source>
</evidence>
<dbReference type="PROSITE" id="PS00141">
    <property type="entry name" value="ASP_PROTEASE"/>
    <property type="match status" value="2"/>
</dbReference>
<evidence type="ECO:0000256" key="3">
    <source>
        <dbReference type="PIRSR" id="PIRSR601461-2"/>
    </source>
</evidence>
<comment type="similarity">
    <text evidence="1 4">Belongs to the peptidase A1 family.</text>
</comment>
<organism evidence="7">
    <name type="scientific">Noctiluca scintillans</name>
    <name type="common">Sea sparkle</name>
    <name type="synonym">Red tide dinoflagellate</name>
    <dbReference type="NCBI Taxonomy" id="2966"/>
    <lineage>
        <taxon>Eukaryota</taxon>
        <taxon>Sar</taxon>
        <taxon>Alveolata</taxon>
        <taxon>Dinophyceae</taxon>
        <taxon>Noctilucales</taxon>
        <taxon>Noctilucaceae</taxon>
        <taxon>Noctiluca</taxon>
    </lineage>
</organism>